<evidence type="ECO:0000256" key="1">
    <source>
        <dbReference type="ARBA" id="ARBA00002600"/>
    </source>
</evidence>
<dbReference type="Proteomes" id="UP001159042">
    <property type="component" value="Unassembled WGS sequence"/>
</dbReference>
<dbReference type="InterPro" id="IPR004572">
    <property type="entry name" value="Protoporphyrinogen_oxidase"/>
</dbReference>
<dbReference type="GO" id="GO:0006782">
    <property type="term" value="P:protoporphyrinogen IX biosynthetic process"/>
    <property type="evidence" value="ECO:0007669"/>
    <property type="project" value="UniProtKB-UniRule"/>
</dbReference>
<evidence type="ECO:0000256" key="2">
    <source>
        <dbReference type="ARBA" id="ARBA00005073"/>
    </source>
</evidence>
<evidence type="ECO:0000256" key="7">
    <source>
        <dbReference type="ARBA" id="ARBA00023002"/>
    </source>
</evidence>
<accession>A0AAV8VSA3</accession>
<proteinExistence type="inferred from homology"/>
<keyword evidence="8 11" id="KW-0350">Heme biosynthesis</keyword>
<dbReference type="FunFam" id="3.50.50.60:FF:000193">
    <property type="entry name" value="Protoporphyrinogen oxidase"/>
    <property type="match status" value="1"/>
</dbReference>
<comment type="caution">
    <text evidence="13">The sequence shown here is derived from an EMBL/GenBank/DDBJ whole genome shotgun (WGS) entry which is preliminary data.</text>
</comment>
<protein>
    <recommendedName>
        <fullName evidence="4 11">Protoporphyrinogen oxidase</fullName>
        <ecNumber evidence="4 11">1.3.3.4</ecNumber>
    </recommendedName>
</protein>
<evidence type="ECO:0000259" key="12">
    <source>
        <dbReference type="Pfam" id="PF01593"/>
    </source>
</evidence>
<keyword evidence="14" id="KW-1185">Reference proteome</keyword>
<evidence type="ECO:0000313" key="13">
    <source>
        <dbReference type="EMBL" id="KAJ8917138.1"/>
    </source>
</evidence>
<gene>
    <name evidence="13" type="ORF">NQ315_012630</name>
</gene>
<dbReference type="AlphaFoldDB" id="A0AAV8VSA3"/>
<comment type="cofactor">
    <cofactor evidence="11">
        <name>FAD</name>
        <dbReference type="ChEBI" id="CHEBI:57692"/>
    </cofactor>
    <text evidence="11">Binds 1 FAD per subunit.</text>
</comment>
<dbReference type="SUPFAM" id="SSF54373">
    <property type="entry name" value="FAD-linked reductases, C-terminal domain"/>
    <property type="match status" value="1"/>
</dbReference>
<evidence type="ECO:0000256" key="5">
    <source>
        <dbReference type="ARBA" id="ARBA00022630"/>
    </source>
</evidence>
<evidence type="ECO:0000256" key="9">
    <source>
        <dbReference type="ARBA" id="ARBA00023244"/>
    </source>
</evidence>
<dbReference type="NCBIfam" id="TIGR00562">
    <property type="entry name" value="proto_IX_ox"/>
    <property type="match status" value="1"/>
</dbReference>
<evidence type="ECO:0000256" key="3">
    <source>
        <dbReference type="ARBA" id="ARBA00010551"/>
    </source>
</evidence>
<organism evidence="13 14">
    <name type="scientific">Exocentrus adspersus</name>
    <dbReference type="NCBI Taxonomy" id="1586481"/>
    <lineage>
        <taxon>Eukaryota</taxon>
        <taxon>Metazoa</taxon>
        <taxon>Ecdysozoa</taxon>
        <taxon>Arthropoda</taxon>
        <taxon>Hexapoda</taxon>
        <taxon>Insecta</taxon>
        <taxon>Pterygota</taxon>
        <taxon>Neoptera</taxon>
        <taxon>Endopterygota</taxon>
        <taxon>Coleoptera</taxon>
        <taxon>Polyphaga</taxon>
        <taxon>Cucujiformia</taxon>
        <taxon>Chrysomeloidea</taxon>
        <taxon>Cerambycidae</taxon>
        <taxon>Lamiinae</taxon>
        <taxon>Acanthocinini</taxon>
        <taxon>Exocentrus</taxon>
    </lineage>
</organism>
<dbReference type="InterPro" id="IPR050464">
    <property type="entry name" value="Zeta_carotene_desat/Oxidored"/>
</dbReference>
<feature type="domain" description="Amine oxidase" evidence="12">
    <location>
        <begin position="10"/>
        <end position="463"/>
    </location>
</feature>
<dbReference type="Gene3D" id="3.50.50.60">
    <property type="entry name" value="FAD/NAD(P)-binding domain"/>
    <property type="match status" value="1"/>
</dbReference>
<keyword evidence="7 11" id="KW-0560">Oxidoreductase</keyword>
<name>A0AAV8VSA3_9CUCU</name>
<reference evidence="13 14" key="1">
    <citation type="journal article" date="2023" name="Insect Mol. Biol.">
        <title>Genome sequencing provides insights into the evolution of gene families encoding plant cell wall-degrading enzymes in longhorned beetles.</title>
        <authorList>
            <person name="Shin N.R."/>
            <person name="Okamura Y."/>
            <person name="Kirsch R."/>
            <person name="Pauchet Y."/>
        </authorList>
    </citation>
    <scope>NUCLEOTIDE SEQUENCE [LARGE SCALE GENOMIC DNA]</scope>
    <source>
        <strain evidence="13">EAD_L_NR</strain>
    </source>
</reference>
<evidence type="ECO:0000256" key="4">
    <source>
        <dbReference type="ARBA" id="ARBA00012867"/>
    </source>
</evidence>
<dbReference type="GO" id="GO:0004729">
    <property type="term" value="F:oxygen-dependent protoporphyrinogen oxidase activity"/>
    <property type="evidence" value="ECO:0007669"/>
    <property type="project" value="UniProtKB-UniRule"/>
</dbReference>
<evidence type="ECO:0000256" key="11">
    <source>
        <dbReference type="RuleBase" id="RU367069"/>
    </source>
</evidence>
<keyword evidence="5 11" id="KW-0285">Flavoprotein</keyword>
<keyword evidence="9 11" id="KW-0627">Porphyrin biosynthesis</keyword>
<comment type="subcellular location">
    <subcellularLocation>
        <location evidence="11">Mitochondrion inner membrane</location>
    </subcellularLocation>
</comment>
<dbReference type="SUPFAM" id="SSF51905">
    <property type="entry name" value="FAD/NAD(P)-binding domain"/>
    <property type="match status" value="1"/>
</dbReference>
<evidence type="ECO:0000256" key="10">
    <source>
        <dbReference type="ARBA" id="ARBA00047554"/>
    </source>
</evidence>
<keyword evidence="6 11" id="KW-0274">FAD</keyword>
<dbReference type="EC" id="1.3.3.4" evidence="4 11"/>
<comment type="similarity">
    <text evidence="3 11">Belongs to the protoporphyrinogen/coproporphyrinogen oxidase family. Protoporphyrinogen oxidase subfamily.</text>
</comment>
<evidence type="ECO:0000313" key="14">
    <source>
        <dbReference type="Proteomes" id="UP001159042"/>
    </source>
</evidence>
<dbReference type="PANTHER" id="PTHR42923:SF3">
    <property type="entry name" value="PROTOPORPHYRINOGEN OXIDASE"/>
    <property type="match status" value="1"/>
</dbReference>
<dbReference type="PANTHER" id="PTHR42923">
    <property type="entry name" value="PROTOPORPHYRINOGEN OXIDASE"/>
    <property type="match status" value="1"/>
</dbReference>
<dbReference type="GO" id="GO:0005743">
    <property type="term" value="C:mitochondrial inner membrane"/>
    <property type="evidence" value="ECO:0007669"/>
    <property type="project" value="UniProtKB-SubCell"/>
</dbReference>
<dbReference type="EMBL" id="JANEYG010000035">
    <property type="protein sequence ID" value="KAJ8917138.1"/>
    <property type="molecule type" value="Genomic_DNA"/>
</dbReference>
<evidence type="ECO:0000256" key="6">
    <source>
        <dbReference type="ARBA" id="ARBA00022827"/>
    </source>
</evidence>
<evidence type="ECO:0000256" key="8">
    <source>
        <dbReference type="ARBA" id="ARBA00023133"/>
    </source>
</evidence>
<comment type="function">
    <text evidence="1 11">Catalyzes the 6-electron oxidation of protoporphyrinogen-IX to form protoporphyrin-IX.</text>
</comment>
<dbReference type="Pfam" id="PF01593">
    <property type="entry name" value="Amino_oxidase"/>
    <property type="match status" value="1"/>
</dbReference>
<sequence length="467" mass="51895">MSKIILGGGISGLSAAYYLSKTLPKHPVTLVEASNRVGGWIKSFKPTNEVIFEQGPRTIRPTGPPGANTLSLIEDLGLTDQVLPITASHPAASNRMVYVEGKLHSLPSSIVSLFTTQKPFTKPMVRYLMRDLYAARKRVEDESIYDFTSRRFGEEFAEYLIAPLICGVCAGDAKEVSVKFLMKKQFEYEQAYGSISKGLLRNVFQASKPEALQGLALRARKERWRIYSFGNGMETLPEALSGYITKQGIGVVLNSKCTRLEFVQNEAQLHFGESKTLKTNHVISSIPSASLGEVVKHQHPRLAELLTSIKSVNVAVVNLHYKGQLIRRPGFGFLVPPKENVPILGVIYDSCCFPRSKDTVLTVMMGGKWFEQLFGEDPSEDYLLQVARGQLHTILGIKQEPVHFKVSILQKCIPQYVVGHDEKVREIQEYIDTNKLPLSVCGASYHGVGVNDVILSAKKVVRNLSER</sequence>
<comment type="catalytic activity">
    <reaction evidence="10 11">
        <text>protoporphyrinogen IX + 3 O2 = protoporphyrin IX + 3 H2O2</text>
        <dbReference type="Rhea" id="RHEA:25576"/>
        <dbReference type="ChEBI" id="CHEBI:15379"/>
        <dbReference type="ChEBI" id="CHEBI:16240"/>
        <dbReference type="ChEBI" id="CHEBI:57306"/>
        <dbReference type="ChEBI" id="CHEBI:57307"/>
        <dbReference type="EC" id="1.3.3.4"/>
    </reaction>
</comment>
<comment type="pathway">
    <text evidence="2 11">Porphyrin-containing compound metabolism; protoporphyrin-IX biosynthesis; protoporphyrin-IX from protoporphyrinogen-IX: step 1/1.</text>
</comment>
<dbReference type="InterPro" id="IPR002937">
    <property type="entry name" value="Amino_oxidase"/>
</dbReference>
<dbReference type="InterPro" id="IPR036188">
    <property type="entry name" value="FAD/NAD-bd_sf"/>
</dbReference>